<evidence type="ECO:0000313" key="10">
    <source>
        <dbReference type="Proteomes" id="UP001159405"/>
    </source>
</evidence>
<evidence type="ECO:0000256" key="1">
    <source>
        <dbReference type="ARBA" id="ARBA00004123"/>
    </source>
</evidence>
<evidence type="ECO:0000256" key="5">
    <source>
        <dbReference type="PROSITE-ProRule" id="PRU00108"/>
    </source>
</evidence>
<reference evidence="9 10" key="1">
    <citation type="submission" date="2022-05" db="EMBL/GenBank/DDBJ databases">
        <authorList>
            <consortium name="Genoscope - CEA"/>
            <person name="William W."/>
        </authorList>
    </citation>
    <scope>NUCLEOTIDE SEQUENCE [LARGE SCALE GENOMIC DNA]</scope>
</reference>
<evidence type="ECO:0000259" key="8">
    <source>
        <dbReference type="PROSITE" id="PS50071"/>
    </source>
</evidence>
<feature type="domain" description="Homeobox" evidence="8">
    <location>
        <begin position="74"/>
        <end position="134"/>
    </location>
</feature>
<feature type="compositionally biased region" description="Polar residues" evidence="7">
    <location>
        <begin position="34"/>
        <end position="49"/>
    </location>
</feature>
<dbReference type="PANTHER" id="PTHR24329">
    <property type="entry name" value="HOMEOBOX PROTEIN ARISTALESS"/>
    <property type="match status" value="1"/>
</dbReference>
<evidence type="ECO:0000313" key="9">
    <source>
        <dbReference type="EMBL" id="CAH3044324.1"/>
    </source>
</evidence>
<feature type="region of interest" description="Disordered" evidence="7">
    <location>
        <begin position="201"/>
        <end position="230"/>
    </location>
</feature>
<name>A0ABN8NBH2_9CNID</name>
<keyword evidence="10" id="KW-1185">Reference proteome</keyword>
<organism evidence="9 10">
    <name type="scientific">Porites lobata</name>
    <dbReference type="NCBI Taxonomy" id="104759"/>
    <lineage>
        <taxon>Eukaryota</taxon>
        <taxon>Metazoa</taxon>
        <taxon>Cnidaria</taxon>
        <taxon>Anthozoa</taxon>
        <taxon>Hexacorallia</taxon>
        <taxon>Scleractinia</taxon>
        <taxon>Fungiina</taxon>
        <taxon>Poritidae</taxon>
        <taxon>Porites</taxon>
    </lineage>
</organism>
<keyword evidence="2 5" id="KW-0238">DNA-binding</keyword>
<dbReference type="EMBL" id="CALNXK010000012">
    <property type="protein sequence ID" value="CAH3044324.1"/>
    <property type="molecule type" value="Genomic_DNA"/>
</dbReference>
<dbReference type="PANTHER" id="PTHR24329:SF543">
    <property type="entry name" value="FI01017P-RELATED"/>
    <property type="match status" value="1"/>
</dbReference>
<evidence type="ECO:0000256" key="4">
    <source>
        <dbReference type="ARBA" id="ARBA00023242"/>
    </source>
</evidence>
<dbReference type="InterPro" id="IPR001356">
    <property type="entry name" value="HD"/>
</dbReference>
<proteinExistence type="predicted"/>
<dbReference type="PROSITE" id="PS00027">
    <property type="entry name" value="HOMEOBOX_1"/>
    <property type="match status" value="1"/>
</dbReference>
<dbReference type="CDD" id="cd00086">
    <property type="entry name" value="homeodomain"/>
    <property type="match status" value="1"/>
</dbReference>
<sequence>MDSEQAKAGFSISNLLGFDRAQAEQPENSDNRHQLNLSENTDKQGPSNKNVKKSEKAERQSKRIKRNLNAGAEDSEKRYRATFDKSQIYQMERVFLLNHYPDVAARSDLSKSTGLSEAQVQIWFQNRRAKWRKQQRKRRHDVPTIFGLGYPSHLARYCGGFEPYSLFPYEYYNTDFWTCARQQVAALHFASLPSAITPLAPSPNGSCSPKSTDSATSGPEEVKNEAENLEIRNDSSLLSLRLKAKEHVAAMEVSP</sequence>
<accession>A0ABN8NBH2</accession>
<dbReference type="PROSITE" id="PS50071">
    <property type="entry name" value="HOMEOBOX_2"/>
    <property type="match status" value="1"/>
</dbReference>
<evidence type="ECO:0000256" key="2">
    <source>
        <dbReference type="ARBA" id="ARBA00023125"/>
    </source>
</evidence>
<keyword evidence="4 5" id="KW-0539">Nucleus</keyword>
<dbReference type="SUPFAM" id="SSF46689">
    <property type="entry name" value="Homeodomain-like"/>
    <property type="match status" value="1"/>
</dbReference>
<dbReference type="Pfam" id="PF00046">
    <property type="entry name" value="Homeodomain"/>
    <property type="match status" value="1"/>
</dbReference>
<dbReference type="InterPro" id="IPR009057">
    <property type="entry name" value="Homeodomain-like_sf"/>
</dbReference>
<comment type="subcellular location">
    <subcellularLocation>
        <location evidence="1 5 6">Nucleus</location>
    </subcellularLocation>
</comment>
<feature type="region of interest" description="Disordered" evidence="7">
    <location>
        <begin position="15"/>
        <end position="76"/>
    </location>
</feature>
<dbReference type="InterPro" id="IPR050649">
    <property type="entry name" value="Paired_Homeobox_TFs"/>
</dbReference>
<keyword evidence="3 5" id="KW-0371">Homeobox</keyword>
<evidence type="ECO:0000256" key="3">
    <source>
        <dbReference type="ARBA" id="ARBA00023155"/>
    </source>
</evidence>
<comment type="caution">
    <text evidence="9">The sequence shown here is derived from an EMBL/GenBank/DDBJ whole genome shotgun (WGS) entry which is preliminary data.</text>
</comment>
<gene>
    <name evidence="9" type="ORF">PLOB_00004645</name>
</gene>
<protein>
    <recommendedName>
        <fullName evidence="8">Homeobox domain-containing protein</fullName>
    </recommendedName>
</protein>
<dbReference type="SMART" id="SM00389">
    <property type="entry name" value="HOX"/>
    <property type="match status" value="1"/>
</dbReference>
<dbReference type="InterPro" id="IPR017970">
    <property type="entry name" value="Homeobox_CS"/>
</dbReference>
<feature type="compositionally biased region" description="Basic and acidic residues" evidence="7">
    <location>
        <begin position="220"/>
        <end position="230"/>
    </location>
</feature>
<evidence type="ECO:0000256" key="6">
    <source>
        <dbReference type="RuleBase" id="RU000682"/>
    </source>
</evidence>
<dbReference type="Gene3D" id="1.10.10.60">
    <property type="entry name" value="Homeodomain-like"/>
    <property type="match status" value="1"/>
</dbReference>
<feature type="DNA-binding region" description="Homeobox" evidence="5">
    <location>
        <begin position="76"/>
        <end position="135"/>
    </location>
</feature>
<feature type="compositionally biased region" description="Basic and acidic residues" evidence="7">
    <location>
        <begin position="52"/>
        <end position="61"/>
    </location>
</feature>
<evidence type="ECO:0000256" key="7">
    <source>
        <dbReference type="SAM" id="MobiDB-lite"/>
    </source>
</evidence>
<dbReference type="PRINTS" id="PR00031">
    <property type="entry name" value="HTHREPRESSR"/>
</dbReference>
<feature type="compositionally biased region" description="Polar residues" evidence="7">
    <location>
        <begin position="203"/>
        <end position="217"/>
    </location>
</feature>
<dbReference type="Proteomes" id="UP001159405">
    <property type="component" value="Unassembled WGS sequence"/>
</dbReference>
<dbReference type="InterPro" id="IPR000047">
    <property type="entry name" value="HTH_motif"/>
</dbReference>